<evidence type="ECO:0000256" key="10">
    <source>
        <dbReference type="ARBA" id="ARBA00047883"/>
    </source>
</evidence>
<protein>
    <recommendedName>
        <fullName evidence="3">thiamine phosphate synthase</fullName>
        <ecNumber evidence="3">2.5.1.3</ecNumber>
    </recommendedName>
</protein>
<name>A0A5J4L7E4_9ZZZZ</name>
<proteinExistence type="inferred from homology"/>
<evidence type="ECO:0000256" key="3">
    <source>
        <dbReference type="ARBA" id="ARBA00012830"/>
    </source>
</evidence>
<evidence type="ECO:0000256" key="8">
    <source>
        <dbReference type="ARBA" id="ARBA00047334"/>
    </source>
</evidence>
<dbReference type="InterPro" id="IPR034291">
    <property type="entry name" value="TMP_synthase"/>
</dbReference>
<dbReference type="InterPro" id="IPR022998">
    <property type="entry name" value="ThiamineP_synth_TenI"/>
</dbReference>
<dbReference type="EMBL" id="BLAB01000001">
    <property type="protein sequence ID" value="GER94801.1"/>
    <property type="molecule type" value="Genomic_DNA"/>
</dbReference>
<accession>A0A5J4L7E4</accession>
<comment type="catalytic activity">
    <reaction evidence="8">
        <text>4-methyl-5-(2-phosphooxyethyl)-thiazole + 4-amino-2-methyl-5-(diphosphooxymethyl)pyrimidine + H(+) = thiamine phosphate + diphosphate</text>
        <dbReference type="Rhea" id="RHEA:22328"/>
        <dbReference type="ChEBI" id="CHEBI:15378"/>
        <dbReference type="ChEBI" id="CHEBI:33019"/>
        <dbReference type="ChEBI" id="CHEBI:37575"/>
        <dbReference type="ChEBI" id="CHEBI:57841"/>
        <dbReference type="ChEBI" id="CHEBI:58296"/>
        <dbReference type="EC" id="2.5.1.3"/>
    </reaction>
</comment>
<sequence>MSQRSEVRSQKTGNKKQGLDFRLYLITDRKIVTHYPSLITAVEEALKAGVKAVQLREKDLPTRELLDMAYRMRDLTTKYNARLFINDRIDIAMCVNADGVHLGQSSIPAYAVRKAVDGSRFFIGVSTHNLEEALAAEREGADFITFGPIYPTYSKLKYGKPVGIESMKIVIENASIPIFGIGGIKPDNAKDVINAGAYGIAMISGILGENDIKKATENYLKILGETL</sequence>
<reference evidence="12" key="1">
    <citation type="submission" date="2019-10" db="EMBL/GenBank/DDBJ databases">
        <title>Metagenomic sequencing of thiosulfate-disproportionating enrichment culture.</title>
        <authorList>
            <person name="Umezawa K."/>
            <person name="Kojima H."/>
            <person name="Fukui M."/>
        </authorList>
    </citation>
    <scope>NUCLEOTIDE SEQUENCE</scope>
    <source>
        <strain evidence="12">45J</strain>
    </source>
</reference>
<evidence type="ECO:0000256" key="5">
    <source>
        <dbReference type="ARBA" id="ARBA00022723"/>
    </source>
</evidence>
<dbReference type="GO" id="GO:0009229">
    <property type="term" value="P:thiamine diphosphate biosynthetic process"/>
    <property type="evidence" value="ECO:0007669"/>
    <property type="project" value="UniProtKB-UniPathway"/>
</dbReference>
<dbReference type="Gene3D" id="3.20.20.70">
    <property type="entry name" value="Aldolase class I"/>
    <property type="match status" value="1"/>
</dbReference>
<evidence type="ECO:0000256" key="9">
    <source>
        <dbReference type="ARBA" id="ARBA00047851"/>
    </source>
</evidence>
<evidence type="ECO:0000313" key="12">
    <source>
        <dbReference type="EMBL" id="GER94801.1"/>
    </source>
</evidence>
<dbReference type="HAMAP" id="MF_00097">
    <property type="entry name" value="TMP_synthase"/>
    <property type="match status" value="1"/>
</dbReference>
<comment type="caution">
    <text evidence="12">The sequence shown here is derived from an EMBL/GenBank/DDBJ whole genome shotgun (WGS) entry which is preliminary data.</text>
</comment>
<dbReference type="GO" id="GO:0046872">
    <property type="term" value="F:metal ion binding"/>
    <property type="evidence" value="ECO:0007669"/>
    <property type="project" value="UniProtKB-KW"/>
</dbReference>
<comment type="catalytic activity">
    <reaction evidence="9">
        <text>2-(2-carboxy-4-methylthiazol-5-yl)ethyl phosphate + 4-amino-2-methyl-5-(diphosphooxymethyl)pyrimidine + 2 H(+) = thiamine phosphate + CO2 + diphosphate</text>
        <dbReference type="Rhea" id="RHEA:47848"/>
        <dbReference type="ChEBI" id="CHEBI:15378"/>
        <dbReference type="ChEBI" id="CHEBI:16526"/>
        <dbReference type="ChEBI" id="CHEBI:33019"/>
        <dbReference type="ChEBI" id="CHEBI:37575"/>
        <dbReference type="ChEBI" id="CHEBI:57841"/>
        <dbReference type="ChEBI" id="CHEBI:62890"/>
        <dbReference type="EC" id="2.5.1.3"/>
    </reaction>
</comment>
<dbReference type="UniPathway" id="UPA00060">
    <property type="reaction ID" value="UER00141"/>
</dbReference>
<dbReference type="PANTHER" id="PTHR20857">
    <property type="entry name" value="THIAMINE-PHOSPHATE PYROPHOSPHORYLASE"/>
    <property type="match status" value="1"/>
</dbReference>
<dbReference type="GO" id="GO:0009228">
    <property type="term" value="P:thiamine biosynthetic process"/>
    <property type="evidence" value="ECO:0007669"/>
    <property type="project" value="UniProtKB-KW"/>
</dbReference>
<keyword evidence="5" id="KW-0479">Metal-binding</keyword>
<evidence type="ECO:0000256" key="4">
    <source>
        <dbReference type="ARBA" id="ARBA00022679"/>
    </source>
</evidence>
<dbReference type="GO" id="GO:0005737">
    <property type="term" value="C:cytoplasm"/>
    <property type="evidence" value="ECO:0007669"/>
    <property type="project" value="TreeGrafter"/>
</dbReference>
<evidence type="ECO:0000256" key="2">
    <source>
        <dbReference type="ARBA" id="ARBA00005165"/>
    </source>
</evidence>
<comment type="catalytic activity">
    <reaction evidence="10">
        <text>2-[(2R,5Z)-2-carboxy-4-methylthiazol-5(2H)-ylidene]ethyl phosphate + 4-amino-2-methyl-5-(diphosphooxymethyl)pyrimidine + 2 H(+) = thiamine phosphate + CO2 + diphosphate</text>
        <dbReference type="Rhea" id="RHEA:47844"/>
        <dbReference type="ChEBI" id="CHEBI:15378"/>
        <dbReference type="ChEBI" id="CHEBI:16526"/>
        <dbReference type="ChEBI" id="CHEBI:33019"/>
        <dbReference type="ChEBI" id="CHEBI:37575"/>
        <dbReference type="ChEBI" id="CHEBI:57841"/>
        <dbReference type="ChEBI" id="CHEBI:62899"/>
        <dbReference type="EC" id="2.5.1.3"/>
    </reaction>
</comment>
<dbReference type="NCBIfam" id="TIGR00693">
    <property type="entry name" value="thiE"/>
    <property type="match status" value="1"/>
</dbReference>
<dbReference type="FunFam" id="3.20.20.70:FF:000096">
    <property type="entry name" value="Thiamine-phosphate synthase"/>
    <property type="match status" value="1"/>
</dbReference>
<keyword evidence="7" id="KW-0784">Thiamine biosynthesis</keyword>
<dbReference type="EC" id="2.5.1.3" evidence="3"/>
<evidence type="ECO:0000256" key="6">
    <source>
        <dbReference type="ARBA" id="ARBA00022842"/>
    </source>
</evidence>
<dbReference type="SUPFAM" id="SSF51391">
    <property type="entry name" value="Thiamin phosphate synthase"/>
    <property type="match status" value="1"/>
</dbReference>
<dbReference type="InterPro" id="IPR013785">
    <property type="entry name" value="Aldolase_TIM"/>
</dbReference>
<evidence type="ECO:0000256" key="1">
    <source>
        <dbReference type="ARBA" id="ARBA00001946"/>
    </source>
</evidence>
<keyword evidence="4" id="KW-0808">Transferase</keyword>
<comment type="cofactor">
    <cofactor evidence="1">
        <name>Mg(2+)</name>
        <dbReference type="ChEBI" id="CHEBI:18420"/>
    </cofactor>
</comment>
<dbReference type="AlphaFoldDB" id="A0A5J4L7E4"/>
<feature type="domain" description="Thiamine phosphate synthase/TenI" evidence="11">
    <location>
        <begin position="23"/>
        <end position="206"/>
    </location>
</feature>
<comment type="pathway">
    <text evidence="2">Cofactor biosynthesis; thiamine diphosphate biosynthesis; thiamine phosphate from 4-amino-2-methyl-5-diphosphomethylpyrimidine and 4-methyl-5-(2-phosphoethyl)-thiazole: step 1/1.</text>
</comment>
<evidence type="ECO:0000256" key="7">
    <source>
        <dbReference type="ARBA" id="ARBA00022977"/>
    </source>
</evidence>
<dbReference type="InterPro" id="IPR036206">
    <property type="entry name" value="ThiamineP_synth_sf"/>
</dbReference>
<evidence type="ECO:0000259" key="11">
    <source>
        <dbReference type="Pfam" id="PF02581"/>
    </source>
</evidence>
<organism evidence="12">
    <name type="scientific">hot springs metagenome</name>
    <dbReference type="NCBI Taxonomy" id="433727"/>
    <lineage>
        <taxon>unclassified sequences</taxon>
        <taxon>metagenomes</taxon>
        <taxon>ecological metagenomes</taxon>
    </lineage>
</organism>
<dbReference type="CDD" id="cd00564">
    <property type="entry name" value="TMP_TenI"/>
    <property type="match status" value="1"/>
</dbReference>
<dbReference type="PANTHER" id="PTHR20857:SF15">
    <property type="entry name" value="THIAMINE-PHOSPHATE SYNTHASE"/>
    <property type="match status" value="1"/>
</dbReference>
<dbReference type="GO" id="GO:0004789">
    <property type="term" value="F:thiamine-phosphate diphosphorylase activity"/>
    <property type="evidence" value="ECO:0007669"/>
    <property type="project" value="UniProtKB-EC"/>
</dbReference>
<gene>
    <name evidence="12" type="ORF">A45J_2566</name>
</gene>
<dbReference type="Pfam" id="PF02581">
    <property type="entry name" value="TMP-TENI"/>
    <property type="match status" value="1"/>
</dbReference>
<keyword evidence="6" id="KW-0460">Magnesium</keyword>